<dbReference type="Proteomes" id="UP000280344">
    <property type="component" value="Chromosome"/>
</dbReference>
<organism evidence="2 3">
    <name type="scientific">Flaviflexus ciconiae</name>
    <dbReference type="NCBI Taxonomy" id="2496867"/>
    <lineage>
        <taxon>Bacteria</taxon>
        <taxon>Bacillati</taxon>
        <taxon>Actinomycetota</taxon>
        <taxon>Actinomycetes</taxon>
        <taxon>Actinomycetales</taxon>
        <taxon>Actinomycetaceae</taxon>
        <taxon>Flaviflexus</taxon>
    </lineage>
</organism>
<dbReference type="PANTHER" id="PTHR30296:SF0">
    <property type="entry name" value="LACTATE UTILIZATION PROTEIN A"/>
    <property type="match status" value="1"/>
</dbReference>
<gene>
    <name evidence="2" type="ORF">EJ997_11315</name>
</gene>
<dbReference type="KEGG" id="flh:EJ997_11315"/>
<sequence>MKVALFATCMSDAMFPQAPQATLHLLRRLGVEVVFPQSQACCGQMHVNTGYYPEAMPLIENHVRTFSPVLNGEWDAVVVPSGSCTGSIREQQAMVAENQGKSQVAARAALIAKKTYDLSEFLVDVLGVTDVGAYFPHRVTYHPTCHSLRVARVGDKPQQLLSKVQGIDFVPLPEAESCCGFGGTFSIKNPETSAAMVSRKIANVISTKSDVLVAGDYSCLMNIGGALARNRAGIRTMHLAEVLAGTQAEPWEAPATTTKVGV</sequence>
<feature type="domain" description="Cysteine-rich" evidence="1">
    <location>
        <begin position="3"/>
        <end position="88"/>
    </location>
</feature>
<dbReference type="EMBL" id="CP034593">
    <property type="protein sequence ID" value="AZQ77842.1"/>
    <property type="molecule type" value="Genomic_DNA"/>
</dbReference>
<evidence type="ECO:0000313" key="3">
    <source>
        <dbReference type="Proteomes" id="UP000280344"/>
    </source>
</evidence>
<dbReference type="InterPro" id="IPR004017">
    <property type="entry name" value="Cys_rich_dom"/>
</dbReference>
<dbReference type="OrthoDB" id="9770306at2"/>
<name>A0A3S9PZS7_9ACTO</name>
<dbReference type="RefSeq" id="WP_126704645.1">
    <property type="nucleotide sequence ID" value="NZ_CP034593.1"/>
</dbReference>
<evidence type="ECO:0000313" key="2">
    <source>
        <dbReference type="EMBL" id="AZQ77842.1"/>
    </source>
</evidence>
<evidence type="ECO:0000259" key="1">
    <source>
        <dbReference type="Pfam" id="PF02754"/>
    </source>
</evidence>
<accession>A0A3S9PZS7</accession>
<dbReference type="AlphaFoldDB" id="A0A3S9PZS7"/>
<feature type="domain" description="Cysteine-rich" evidence="1">
    <location>
        <begin position="139"/>
        <end position="223"/>
    </location>
</feature>
<dbReference type="Pfam" id="PF02754">
    <property type="entry name" value="CCG"/>
    <property type="match status" value="2"/>
</dbReference>
<dbReference type="PANTHER" id="PTHR30296">
    <property type="entry name" value="UNCHARACTERIZED PROTEIN YKGE"/>
    <property type="match status" value="1"/>
</dbReference>
<reference evidence="2 3" key="1">
    <citation type="submission" date="2018-12" db="EMBL/GenBank/DDBJ databases">
        <title>Complete genome sequence of Flaviflexus sp. H23T48.</title>
        <authorList>
            <person name="Bae J.-W."/>
            <person name="Lee J.-Y."/>
        </authorList>
    </citation>
    <scope>NUCLEOTIDE SEQUENCE [LARGE SCALE GENOMIC DNA]</scope>
    <source>
        <strain evidence="2 3">H23T48</strain>
    </source>
</reference>
<dbReference type="GO" id="GO:0016491">
    <property type="term" value="F:oxidoreductase activity"/>
    <property type="evidence" value="ECO:0007669"/>
    <property type="project" value="UniProtKB-ARBA"/>
</dbReference>
<proteinExistence type="predicted"/>
<dbReference type="GO" id="GO:0005829">
    <property type="term" value="C:cytosol"/>
    <property type="evidence" value="ECO:0007669"/>
    <property type="project" value="TreeGrafter"/>
</dbReference>
<protein>
    <submittedName>
        <fullName evidence="2">(Fe-S)-binding protein</fullName>
    </submittedName>
</protein>
<keyword evidence="3" id="KW-1185">Reference proteome</keyword>